<dbReference type="SUPFAM" id="SSF55729">
    <property type="entry name" value="Acyl-CoA N-acyltransferases (Nat)"/>
    <property type="match status" value="1"/>
</dbReference>
<proteinExistence type="predicted"/>
<evidence type="ECO:0000313" key="2">
    <source>
        <dbReference type="Proteomes" id="UP001556617"/>
    </source>
</evidence>
<protein>
    <submittedName>
        <fullName evidence="1">Uncharacterized protein</fullName>
    </submittedName>
</protein>
<comment type="caution">
    <text evidence="1">The sequence shown here is derived from an EMBL/GenBank/DDBJ whole genome shotgun (WGS) entry which is preliminary data.</text>
</comment>
<sequence>MMAEFYKINQNHPNNYVLTQVADMDVETVWGLQTQAASSHKGLVAQVYDQITQGFLEDRGFNIIGTTYFAKLNVRDYEGEPVVTVNELEPDLRQELLLLLRDHYERIHRSNPASPKINYEKWLFDNSSFDGAYSIVRLEQQHIVAAILIFKDKNDFKLGWTFGDDVPTLLGLWRDLLGILPVGKVVYAEFESNDLLAMSVYHAFIWHDIDTVQQTLLWEDTANSLRNI</sequence>
<gene>
    <name evidence="1" type="ORF">AB3K24_01880</name>
</gene>
<dbReference type="EMBL" id="JBFPER010000001">
    <property type="protein sequence ID" value="MEX0380103.1"/>
    <property type="molecule type" value="Genomic_DNA"/>
</dbReference>
<keyword evidence="2" id="KW-1185">Reference proteome</keyword>
<evidence type="ECO:0000313" key="1">
    <source>
        <dbReference type="EMBL" id="MEX0380103.1"/>
    </source>
</evidence>
<accession>A0ABV3S0Z7</accession>
<dbReference type="InterPro" id="IPR016181">
    <property type="entry name" value="Acyl_CoA_acyltransferase"/>
</dbReference>
<name>A0ABV3S0Z7_9LACO</name>
<dbReference type="Proteomes" id="UP001556617">
    <property type="component" value="Unassembled WGS sequence"/>
</dbReference>
<reference evidence="1 2" key="1">
    <citation type="submission" date="2024-07" db="EMBL/GenBank/DDBJ databases">
        <authorList>
            <person name="Yun M."/>
        </authorList>
    </citation>
    <scope>NUCLEOTIDE SEQUENCE [LARGE SCALE GENOMIC DNA]</scope>
    <source>
        <strain evidence="1 2">MS01</strain>
    </source>
</reference>
<organism evidence="1 2">
    <name type="scientific">Leuconostoc aquikimchii</name>
    <dbReference type="NCBI Taxonomy" id="3236804"/>
    <lineage>
        <taxon>Bacteria</taxon>
        <taxon>Bacillati</taxon>
        <taxon>Bacillota</taxon>
        <taxon>Bacilli</taxon>
        <taxon>Lactobacillales</taxon>
        <taxon>Lactobacillaceae</taxon>
        <taxon>Leuconostoc</taxon>
    </lineage>
</organism>
<dbReference type="RefSeq" id="WP_367973528.1">
    <property type="nucleotide sequence ID" value="NZ_JBFPEQ010000001.1"/>
</dbReference>